<evidence type="ECO:0000313" key="1">
    <source>
        <dbReference type="EMBL" id="MBU2760457.1"/>
    </source>
</evidence>
<comment type="caution">
    <text evidence="1">The sequence shown here is derived from an EMBL/GenBank/DDBJ whole genome shotgun (WGS) entry which is preliminary data.</text>
</comment>
<keyword evidence="1" id="KW-0966">Cell projection</keyword>
<dbReference type="Gene3D" id="1.20.58.300">
    <property type="entry name" value="FlgN-like"/>
    <property type="match status" value="1"/>
</dbReference>
<protein>
    <submittedName>
        <fullName evidence="1">Flagellar protein FlgN</fullName>
    </submittedName>
</protein>
<evidence type="ECO:0000313" key="2">
    <source>
        <dbReference type="Proteomes" id="UP000755654"/>
    </source>
</evidence>
<sequence length="129" mass="14435">MHPNDSADSQENLLLTQLQALLDDETECLKSGQMEELQRIATEKMRCFADLQSRMVPARPSTKNSSDDAHLRNLLNEIMRKNQLNGQIISALERFNQGAWEIFFGAQPATYSDLGTAKSTAERHLIGSA</sequence>
<gene>
    <name evidence="1" type="ORF">HAP95_09930</name>
</gene>
<dbReference type="Proteomes" id="UP000755654">
    <property type="component" value="Unassembled WGS sequence"/>
</dbReference>
<dbReference type="RefSeq" id="WP_215884063.1">
    <property type="nucleotide sequence ID" value="NZ_JAAOMP010000116.1"/>
</dbReference>
<organism evidence="1 2">
    <name type="scientific">Acidithiobacillus sulfurivorans</name>
    <dbReference type="NCBI Taxonomy" id="1958756"/>
    <lineage>
        <taxon>Bacteria</taxon>
        <taxon>Pseudomonadati</taxon>
        <taxon>Pseudomonadota</taxon>
        <taxon>Acidithiobacillia</taxon>
        <taxon>Acidithiobacillales</taxon>
        <taxon>Acidithiobacillaceae</taxon>
        <taxon>Acidithiobacillus</taxon>
    </lineage>
</organism>
<accession>A0ABS5ZZ04</accession>
<dbReference type="SUPFAM" id="SSF140566">
    <property type="entry name" value="FlgN-like"/>
    <property type="match status" value="1"/>
</dbReference>
<keyword evidence="2" id="KW-1185">Reference proteome</keyword>
<keyword evidence="1" id="KW-0282">Flagellum</keyword>
<keyword evidence="1" id="KW-0969">Cilium</keyword>
<name>A0ABS5ZZ04_9PROT</name>
<reference evidence="1 2" key="1">
    <citation type="journal article" date="2021" name="ISME J.">
        <title>Genomic evolution of the class Acidithiobacillia: deep-branching Proteobacteria living in extreme acidic conditions.</title>
        <authorList>
            <person name="Moya-Beltran A."/>
            <person name="Beard S."/>
            <person name="Rojas-Villalobos C."/>
            <person name="Issotta F."/>
            <person name="Gallardo Y."/>
            <person name="Ulloa R."/>
            <person name="Giaveno A."/>
            <person name="Degli Esposti M."/>
            <person name="Johnson D.B."/>
            <person name="Quatrini R."/>
        </authorList>
    </citation>
    <scope>NUCLEOTIDE SEQUENCE [LARGE SCALE GENOMIC DNA]</scope>
    <source>
        <strain evidence="1 2">RW2</strain>
    </source>
</reference>
<dbReference type="EMBL" id="JAAOMP010000116">
    <property type="protein sequence ID" value="MBU2760457.1"/>
    <property type="molecule type" value="Genomic_DNA"/>
</dbReference>
<proteinExistence type="predicted"/>
<dbReference type="InterPro" id="IPR036679">
    <property type="entry name" value="FlgN-like_sf"/>
</dbReference>